<gene>
    <name evidence="2" type="ORF">WN51_14482</name>
</gene>
<feature type="chain" id="PRO_5005830851" evidence="1">
    <location>
        <begin position="21"/>
        <end position="603"/>
    </location>
</feature>
<dbReference type="AlphaFoldDB" id="A0A0M8ZZT2"/>
<proteinExistence type="predicted"/>
<keyword evidence="3" id="KW-1185">Reference proteome</keyword>
<evidence type="ECO:0000313" key="2">
    <source>
        <dbReference type="EMBL" id="KOX73436.1"/>
    </source>
</evidence>
<evidence type="ECO:0000256" key="1">
    <source>
        <dbReference type="SAM" id="SignalP"/>
    </source>
</evidence>
<organism evidence="2 3">
    <name type="scientific">Melipona quadrifasciata</name>
    <dbReference type="NCBI Taxonomy" id="166423"/>
    <lineage>
        <taxon>Eukaryota</taxon>
        <taxon>Metazoa</taxon>
        <taxon>Ecdysozoa</taxon>
        <taxon>Arthropoda</taxon>
        <taxon>Hexapoda</taxon>
        <taxon>Insecta</taxon>
        <taxon>Pterygota</taxon>
        <taxon>Neoptera</taxon>
        <taxon>Endopterygota</taxon>
        <taxon>Hymenoptera</taxon>
        <taxon>Apocrita</taxon>
        <taxon>Aculeata</taxon>
        <taxon>Apoidea</taxon>
        <taxon>Anthophila</taxon>
        <taxon>Apidae</taxon>
        <taxon>Melipona</taxon>
    </lineage>
</organism>
<reference evidence="2 3" key="1">
    <citation type="submission" date="2015-07" db="EMBL/GenBank/DDBJ databases">
        <title>The genome of Melipona quadrifasciata.</title>
        <authorList>
            <person name="Pan H."/>
            <person name="Kapheim K."/>
        </authorList>
    </citation>
    <scope>NUCLEOTIDE SEQUENCE [LARGE SCALE GENOMIC DNA]</scope>
    <source>
        <strain evidence="2">0111107301</strain>
        <tissue evidence="2">Whole body</tissue>
    </source>
</reference>
<dbReference type="STRING" id="166423.A0A0M8ZZT2"/>
<sequence length="603" mass="68086">MNTNELGFFLFLAGLALTQALPTKLTDEKFLNEGQEDLKIDETGGEDQVRPKKSTICLETGNLVPQVQSSGIQTISQPVQTLNIQPVPQRLQTFNVQAVPQQQQVQAVSIQQIPPQIQMNVVQPSQACMKLIQPPVQPTVKVIQPPQVYLPSQTNVNIIQPPREEKPVVKPVVIKEKVVKSDPKPEKIVLPKEEPLFALPPKPIMVVAEPEPVACVKVPQCNQCQQSVMQCSCTKQQIPSLSSVVLMEPAAKILEFNRRNSQAVPLLNHHAHHHHHHRRAPLHIIPENFHEFVHIYFLFVLIIKLRVSPMPIQFSVFSSFNILAFSAITVFASTKTAKFAQIRLTLDSFFLQKEYKNFLLFGVRETKRLATDAYNKIHVDRGPVTAVELLTINMRQPEAPYYRSAIPGMVEETFPREGDFGLIRASRGEELEEEEVEVHSADQIAETDDGKVGQGLVEKYPVKNHCKGYYLHFDNISSCAHFYVSKYSTNIQSAIAQYQTTPLLFEVCPTPPHESRDPNQPIANFRCVSVASEEARFSGLPSQTRSYSDRFEGEIPLLEIRSTTAVRAILEHSWHSVARLVDSVLDFLHSIKLDYLKIEQRKT</sequence>
<feature type="signal peptide" evidence="1">
    <location>
        <begin position="1"/>
        <end position="20"/>
    </location>
</feature>
<evidence type="ECO:0000313" key="3">
    <source>
        <dbReference type="Proteomes" id="UP000053105"/>
    </source>
</evidence>
<keyword evidence="1" id="KW-0732">Signal</keyword>
<dbReference type="Proteomes" id="UP000053105">
    <property type="component" value="Unassembled WGS sequence"/>
</dbReference>
<protein>
    <submittedName>
        <fullName evidence="2">Uncharacterized protein</fullName>
    </submittedName>
</protein>
<name>A0A0M8ZZT2_9HYME</name>
<accession>A0A0M8ZZT2</accession>
<dbReference type="OrthoDB" id="7611763at2759"/>
<dbReference type="EMBL" id="KQ435798">
    <property type="protein sequence ID" value="KOX73436.1"/>
    <property type="molecule type" value="Genomic_DNA"/>
</dbReference>